<dbReference type="InterPro" id="IPR005184">
    <property type="entry name" value="DUF306_Meta_HslJ"/>
</dbReference>
<proteinExistence type="predicted"/>
<dbReference type="Pfam" id="PF03724">
    <property type="entry name" value="META"/>
    <property type="match status" value="1"/>
</dbReference>
<name>A0ABW7I4E8_9RHOB</name>
<feature type="signal peptide" evidence="1">
    <location>
        <begin position="1"/>
        <end position="22"/>
    </location>
</feature>
<protein>
    <submittedName>
        <fullName evidence="3">META domain-containing protein</fullName>
    </submittedName>
</protein>
<feature type="chain" id="PRO_5047110050" evidence="1">
    <location>
        <begin position="23"/>
        <end position="138"/>
    </location>
</feature>
<dbReference type="InterPro" id="IPR053147">
    <property type="entry name" value="Hsp_HslJ-like"/>
</dbReference>
<sequence>MTRLASLLCAALCGLAPAAALACEAHLAGTTWRIVSLQGDALDATEDRVPELVLTEDSPMRYAATVGCNRIVGGVEADGSALGFGMGAATRMACPGPLEAQEKMLIATLAEVRGYQMEDGDLLLLNAPGEVIARLTAR</sequence>
<organism evidence="3 4">
    <name type="scientific">Roseovarius aquimarinus</name>
    <dbReference type="NCBI Taxonomy" id="1229156"/>
    <lineage>
        <taxon>Bacteria</taxon>
        <taxon>Pseudomonadati</taxon>
        <taxon>Pseudomonadota</taxon>
        <taxon>Alphaproteobacteria</taxon>
        <taxon>Rhodobacterales</taxon>
        <taxon>Roseobacteraceae</taxon>
        <taxon>Roseovarius</taxon>
    </lineage>
</organism>
<dbReference type="PANTHER" id="PTHR35535">
    <property type="entry name" value="HEAT SHOCK PROTEIN HSLJ"/>
    <property type="match status" value="1"/>
</dbReference>
<evidence type="ECO:0000256" key="1">
    <source>
        <dbReference type="SAM" id="SignalP"/>
    </source>
</evidence>
<evidence type="ECO:0000313" key="3">
    <source>
        <dbReference type="EMBL" id="MFH0253043.1"/>
    </source>
</evidence>
<dbReference type="PROSITE" id="PS51257">
    <property type="entry name" value="PROKAR_LIPOPROTEIN"/>
    <property type="match status" value="1"/>
</dbReference>
<dbReference type="Gene3D" id="2.40.128.270">
    <property type="match status" value="1"/>
</dbReference>
<evidence type="ECO:0000313" key="4">
    <source>
        <dbReference type="Proteomes" id="UP001607157"/>
    </source>
</evidence>
<feature type="domain" description="DUF306" evidence="2">
    <location>
        <begin position="25"/>
        <end position="134"/>
    </location>
</feature>
<accession>A0ABW7I4E8</accession>
<gene>
    <name evidence="3" type="ORF">ACGRVM_04010</name>
</gene>
<reference evidence="3 4" key="1">
    <citation type="submission" date="2024-10" db="EMBL/GenBank/DDBJ databases">
        <authorList>
            <person name="Yang X.-N."/>
        </authorList>
    </citation>
    <scope>NUCLEOTIDE SEQUENCE [LARGE SCALE GENOMIC DNA]</scope>
    <source>
        <strain evidence="3 4">CAU 1059</strain>
    </source>
</reference>
<dbReference type="InterPro" id="IPR038670">
    <property type="entry name" value="HslJ-like_sf"/>
</dbReference>
<comment type="caution">
    <text evidence="3">The sequence shown here is derived from an EMBL/GenBank/DDBJ whole genome shotgun (WGS) entry which is preliminary data.</text>
</comment>
<dbReference type="EMBL" id="JBIHMM010000001">
    <property type="protein sequence ID" value="MFH0253043.1"/>
    <property type="molecule type" value="Genomic_DNA"/>
</dbReference>
<evidence type="ECO:0000259" key="2">
    <source>
        <dbReference type="Pfam" id="PF03724"/>
    </source>
</evidence>
<keyword evidence="4" id="KW-1185">Reference proteome</keyword>
<dbReference type="PANTHER" id="PTHR35535:SF1">
    <property type="entry name" value="HEAT SHOCK PROTEIN HSLJ"/>
    <property type="match status" value="1"/>
</dbReference>
<keyword evidence="1" id="KW-0732">Signal</keyword>
<dbReference type="Proteomes" id="UP001607157">
    <property type="component" value="Unassembled WGS sequence"/>
</dbReference>
<dbReference type="RefSeq" id="WP_377168455.1">
    <property type="nucleotide sequence ID" value="NZ_JBHTJC010000001.1"/>
</dbReference>